<dbReference type="EMBL" id="UINC01002128">
    <property type="protein sequence ID" value="SUZ93224.1"/>
    <property type="molecule type" value="Genomic_DNA"/>
</dbReference>
<name>A0A381RPP5_9ZZZZ</name>
<proteinExistence type="predicted"/>
<accession>A0A381RPP5</accession>
<sequence length="144" mass="15828">MILLLFALLTFPLAGSLLARPVGNGIKTSFTIGPAVLPMPGIRFQYRLNNYLSVNSGLSYILAAGDFNTGIYFHLPLNSINPYLGIRKIFIFHLTGELDLNAGVVGFETENYFVEAGIGFGQEKTDFGNTQSELAILQIGWFFD</sequence>
<protein>
    <submittedName>
        <fullName evidence="1">Uncharacterized protein</fullName>
    </submittedName>
</protein>
<organism evidence="1">
    <name type="scientific">marine metagenome</name>
    <dbReference type="NCBI Taxonomy" id="408172"/>
    <lineage>
        <taxon>unclassified sequences</taxon>
        <taxon>metagenomes</taxon>
        <taxon>ecological metagenomes</taxon>
    </lineage>
</organism>
<gene>
    <name evidence="1" type="ORF">METZ01_LOCUS46078</name>
</gene>
<reference evidence="1" key="1">
    <citation type="submission" date="2018-05" db="EMBL/GenBank/DDBJ databases">
        <authorList>
            <person name="Lanie J.A."/>
            <person name="Ng W.-L."/>
            <person name="Kazmierczak K.M."/>
            <person name="Andrzejewski T.M."/>
            <person name="Davidsen T.M."/>
            <person name="Wayne K.J."/>
            <person name="Tettelin H."/>
            <person name="Glass J.I."/>
            <person name="Rusch D."/>
            <person name="Podicherti R."/>
            <person name="Tsui H.-C.T."/>
            <person name="Winkler M.E."/>
        </authorList>
    </citation>
    <scope>NUCLEOTIDE SEQUENCE</scope>
</reference>
<evidence type="ECO:0000313" key="1">
    <source>
        <dbReference type="EMBL" id="SUZ93224.1"/>
    </source>
</evidence>
<dbReference type="AlphaFoldDB" id="A0A381RPP5"/>